<comment type="caution">
    <text evidence="2">The sequence shown here is derived from an EMBL/GenBank/DDBJ whole genome shotgun (WGS) entry which is preliminary data.</text>
</comment>
<feature type="region of interest" description="Disordered" evidence="1">
    <location>
        <begin position="203"/>
        <end position="225"/>
    </location>
</feature>
<reference evidence="2" key="1">
    <citation type="submission" date="2023-04" db="EMBL/GenBank/DDBJ databases">
        <title>Phytophthora fragariaefolia NBRC 109709.</title>
        <authorList>
            <person name="Ichikawa N."/>
            <person name="Sato H."/>
            <person name="Tonouchi N."/>
        </authorList>
    </citation>
    <scope>NUCLEOTIDE SEQUENCE</scope>
    <source>
        <strain evidence="2">NBRC 109709</strain>
    </source>
</reference>
<protein>
    <submittedName>
        <fullName evidence="2">Unnamed protein product</fullName>
    </submittedName>
</protein>
<dbReference type="Proteomes" id="UP001165121">
    <property type="component" value="Unassembled WGS sequence"/>
</dbReference>
<keyword evidence="3" id="KW-1185">Reference proteome</keyword>
<dbReference type="OrthoDB" id="75320at2759"/>
<organism evidence="2 3">
    <name type="scientific">Phytophthora fragariaefolia</name>
    <dbReference type="NCBI Taxonomy" id="1490495"/>
    <lineage>
        <taxon>Eukaryota</taxon>
        <taxon>Sar</taxon>
        <taxon>Stramenopiles</taxon>
        <taxon>Oomycota</taxon>
        <taxon>Peronosporomycetes</taxon>
        <taxon>Peronosporales</taxon>
        <taxon>Peronosporaceae</taxon>
        <taxon>Phytophthora</taxon>
    </lineage>
</organism>
<gene>
    <name evidence="2" type="ORF">Pfra01_000553600</name>
</gene>
<dbReference type="EMBL" id="BSXT01000441">
    <property type="protein sequence ID" value="GMF27634.1"/>
    <property type="molecule type" value="Genomic_DNA"/>
</dbReference>
<accession>A0A9W6U816</accession>
<name>A0A9W6U816_9STRA</name>
<feature type="compositionally biased region" description="Polar residues" evidence="1">
    <location>
        <begin position="60"/>
        <end position="74"/>
    </location>
</feature>
<evidence type="ECO:0000256" key="1">
    <source>
        <dbReference type="SAM" id="MobiDB-lite"/>
    </source>
</evidence>
<sequence length="1376" mass="154194">MPPLQQSAAGCSEASELQFWSVGKLLRLLHASKSAENPLETLAQRGIVRHPVGSVDPRRVTSQPTAENQQTAPTADAVTYSSSRVWLTGFLRFGEELDTCDTLHLCDSNARLPSFLLDPNPQLVDQLVLVKRWVVVDKAFGGVRTAGSMFLEVHDEKPEPLVPVTSEFADWTREKVMQVLEASFQTKDPPMYTGTEPWAVAAEQSSRGGGDNVLTRNNDAGGAEYSRKHKKRKRVYCVFGRVTSVSPISRQNDRNSSHFFVEIEHPQSWNSSTSQSVATAMFTGVHNMRWHLFLCPGKIVLLTDLVKVFSRECEMFLLQAATGDPAKISAGSPKTTVLVWQDPSSPLEHVGKLITDSMNGYSASFTSLCCGRLMDYEGQVSRLLWDECIEVTGGDGTQVIVCLFHFPYTHEVVRIRKDATIRVFSAHVLRWSTPVGGKLVIGLCPRSHFVITAFSSPSTSCIAMGTRSRRNRAHKKWSTLGDFHCQSMVLSMWLLEVLELLDTKFIFEGGEEMLNGPPLLSFSRIRRRQAIAHVAKKLNLELDYGYVQRATTLGAVFLKCHSDSARSCVTIKLPREKLLKCNRVVTIHELQTLVTNTLKDSRTRGETKASTTASPLSFQISAERLGWCLLLGCIRGNVDGGDLEIFDRTGSMSLQLADNNVSTDFAGEHGVYLIQTFDLTVEDYSQSEDQEGNLPLIFCVSCSAANIEYIPMLGDNEISFSPIDKTLAVVQELFVLVTHVDALPCSEIRQAGLLPEYRVIHGIVCPVAKNLQSQQFMKSAFVADILINTRCINWYVNKGSCYRIKAVEDNRTSEGRSLLRKSVENQAINASTNYLETIGENSVMCCKSLRHMCCSVKGGLSDEECSFRVYRVENELDAIIPIALVCSNFMQARCIKHANCQKSELNPNGMIVSSNDDSLSGKITTLFSNGQPCVKQTSIEVSTSDLVAISILWHFVQQLERVTHVSELLHHPLSNQSQEPVNDDDEQPVLMAMNPELHKAHFVSVVSVITKKTYIWPPASPQQLTTIGVKWDRDAGTDLKTASGSSQQLKCILYIRDLQYLDTVEIHVDASRFGLLGTLQVNSVVEFTRLQGFIARSSYKVYLKWSHQTATRVIRGVVHLPIPSDAELYGSMPTRFLNELYNASCVDRRLHRYVVGVMHISYVLMKRKCVSCHQALQFIRRHGCWQHADPQTGATFLRKCRWRQLRWTPSDPVFKTHTYMGTTVRCVIDDGSGQAEMFLENDVAWELLTCPAGQRRRFEEILSHYADELSYFSGRTASGSFATSRAERELEYYQNELRAFVVDAIPALRSVVVFAQRFYKAKQQREGTSVLTFGKDVHLTTKTAAQPKLEARRVDRLHVRSELRRRLAQLRAADNA</sequence>
<evidence type="ECO:0000313" key="3">
    <source>
        <dbReference type="Proteomes" id="UP001165121"/>
    </source>
</evidence>
<evidence type="ECO:0000313" key="2">
    <source>
        <dbReference type="EMBL" id="GMF27634.1"/>
    </source>
</evidence>
<proteinExistence type="predicted"/>
<feature type="region of interest" description="Disordered" evidence="1">
    <location>
        <begin position="53"/>
        <end position="74"/>
    </location>
</feature>